<keyword evidence="3" id="KW-1185">Reference proteome</keyword>
<dbReference type="GO" id="GO:0005506">
    <property type="term" value="F:iron ion binding"/>
    <property type="evidence" value="ECO:0007669"/>
    <property type="project" value="UniProtKB-UniRule"/>
</dbReference>
<dbReference type="Pfam" id="PF15461">
    <property type="entry name" value="BCD"/>
    <property type="match status" value="1"/>
</dbReference>
<dbReference type="GO" id="GO:0005886">
    <property type="term" value="C:plasma membrane"/>
    <property type="evidence" value="ECO:0007669"/>
    <property type="project" value="UniProtKB-SubCell"/>
</dbReference>
<name>A0A9X4Y7Y6_9GAMM</name>
<comment type="caution">
    <text evidence="2">The sequence shown here is derived from an EMBL/GenBank/DDBJ whole genome shotgun (WGS) entry which is preliminary data.</text>
</comment>
<dbReference type="NCBIfam" id="TIGR03753">
    <property type="entry name" value="blh_monoox"/>
    <property type="match status" value="1"/>
</dbReference>
<keyword evidence="1" id="KW-0223">Dioxygenase</keyword>
<sequence length="322" mass="34723">MSQDAGNTVKAGLSRSEGGRRHQWSVLVVALAAALGAVVLPPLTIEQQFWIVLVPIGVFGLSHGGADPLILRRLAADRRGTVALMTTLYVLASLAFVALIWFLPTLALLVFLLLSIWHFGYTDASFLSAQPNALLLWLSGSLPILGPMLGHPAQTSELFAWLIVRDPEQVRSILELAGPVLAGVWLLGFGRLAYRYHHKLSSRVLAELILVAVALILLPPLLAFAFYFCVIHSIRHFLSVAQQGLGVGEVAATLAFLGRKAAPATLGAIGIAFGVWVVIVLLEPSTTLLVEAVRVMFWALAALTLPHGLVVKTWWESRLSAS</sequence>
<comment type="function">
    <text evidence="1">Catalyzes the cleavage of beta-carotene at its central double bond (15,15') to yield two molecules of all-trans-retinal.</text>
</comment>
<dbReference type="AlphaFoldDB" id="A0A9X4Y7Y6"/>
<comment type="catalytic activity">
    <reaction evidence="1">
        <text>all-trans-beta-carotene + O2 = 2 all-trans-retinal</text>
        <dbReference type="Rhea" id="RHEA:32887"/>
        <dbReference type="ChEBI" id="CHEBI:15379"/>
        <dbReference type="ChEBI" id="CHEBI:17579"/>
        <dbReference type="ChEBI" id="CHEBI:17898"/>
        <dbReference type="EC" id="1.13.11.63"/>
    </reaction>
</comment>
<keyword evidence="1 2" id="KW-0560">Oxidoreductase</keyword>
<feature type="binding site" evidence="1">
    <location>
        <position position="63"/>
    </location>
    <ligand>
        <name>Fe cation</name>
        <dbReference type="ChEBI" id="CHEBI:24875"/>
    </ligand>
</feature>
<organism evidence="2 3">
    <name type="scientific">Vreelandella halophila</name>
    <dbReference type="NCBI Taxonomy" id="86177"/>
    <lineage>
        <taxon>Bacteria</taxon>
        <taxon>Pseudomonadati</taxon>
        <taxon>Pseudomonadota</taxon>
        <taxon>Gammaproteobacteria</taxon>
        <taxon>Oceanospirillales</taxon>
        <taxon>Halomonadaceae</taxon>
        <taxon>Vreelandella</taxon>
    </lineage>
</organism>
<proteinExistence type="inferred from homology"/>
<accession>A0A9X4Y7Y6</accession>
<dbReference type="EC" id="1.13.11.63" evidence="1"/>
<feature type="binding site" evidence="1">
    <location>
        <position position="236"/>
    </location>
    <ligand>
        <name>Fe cation</name>
        <dbReference type="ChEBI" id="CHEBI:24875"/>
    </ligand>
</feature>
<comment type="subcellular location">
    <subcellularLocation>
        <location evidence="1">Cell membrane</location>
        <topology evidence="1">Multi-pass membrane protein</topology>
    </subcellularLocation>
</comment>
<comment type="cofactor">
    <cofactor evidence="1">
        <name>Fe(2+)</name>
        <dbReference type="ChEBI" id="CHEBI:29033"/>
    </cofactor>
</comment>
<keyword evidence="1" id="KW-0812">Transmembrane</keyword>
<dbReference type="HAMAP" id="MF_02093">
    <property type="entry name" value="Beta_carotene_diox"/>
    <property type="match status" value="1"/>
</dbReference>
<feature type="transmembrane region" description="Helical" evidence="1">
    <location>
        <begin position="264"/>
        <end position="283"/>
    </location>
</feature>
<dbReference type="EMBL" id="WMEX01000001">
    <property type="protein sequence ID" value="MYL25327.1"/>
    <property type="molecule type" value="Genomic_DNA"/>
</dbReference>
<feature type="transmembrane region" description="Helical" evidence="1">
    <location>
        <begin position="295"/>
        <end position="315"/>
    </location>
</feature>
<evidence type="ECO:0000256" key="1">
    <source>
        <dbReference type="HAMAP-Rule" id="MF_02093"/>
    </source>
</evidence>
<dbReference type="Proteomes" id="UP000460751">
    <property type="component" value="Unassembled WGS sequence"/>
</dbReference>
<dbReference type="OrthoDB" id="8779153at2"/>
<keyword evidence="1" id="KW-1003">Cell membrane</keyword>
<dbReference type="InterPro" id="IPR022270">
    <property type="entry name" value="Blh_diox"/>
</dbReference>
<keyword evidence="1" id="KW-0479">Metal-binding</keyword>
<feature type="transmembrane region" description="Helical" evidence="1">
    <location>
        <begin position="173"/>
        <end position="192"/>
    </location>
</feature>
<feature type="transmembrane region" description="Helical" evidence="1">
    <location>
        <begin position="134"/>
        <end position="153"/>
    </location>
</feature>
<keyword evidence="1" id="KW-0408">Iron</keyword>
<feature type="transmembrane region" description="Helical" evidence="1">
    <location>
        <begin position="49"/>
        <end position="70"/>
    </location>
</feature>
<feature type="binding site" evidence="1">
    <location>
        <position position="118"/>
    </location>
    <ligand>
        <name>Fe cation</name>
        <dbReference type="ChEBI" id="CHEBI:24875"/>
    </ligand>
</feature>
<dbReference type="GO" id="GO:0016121">
    <property type="term" value="P:carotene catabolic process"/>
    <property type="evidence" value="ECO:0007669"/>
    <property type="project" value="UniProtKB-UniRule"/>
</dbReference>
<feature type="binding site" evidence="1">
    <location>
        <position position="232"/>
    </location>
    <ligand>
        <name>Fe cation</name>
        <dbReference type="ChEBI" id="CHEBI:24875"/>
    </ligand>
</feature>
<feature type="transmembrane region" description="Helical" evidence="1">
    <location>
        <begin position="204"/>
        <end position="228"/>
    </location>
</feature>
<keyword evidence="1" id="KW-1133">Transmembrane helix</keyword>
<protein>
    <recommendedName>
        <fullName evidence="1">Probable beta-carotene 15,15'-dioxygenase</fullName>
        <ecNumber evidence="1">1.13.11.63</ecNumber>
    </recommendedName>
</protein>
<gene>
    <name evidence="2" type="ORF">GLW01_00815</name>
</gene>
<evidence type="ECO:0000313" key="3">
    <source>
        <dbReference type="Proteomes" id="UP000460751"/>
    </source>
</evidence>
<dbReference type="GO" id="GO:0010436">
    <property type="term" value="F:carotenoid dioxygenase activity"/>
    <property type="evidence" value="ECO:0007669"/>
    <property type="project" value="UniProtKB-UniRule"/>
</dbReference>
<dbReference type="RefSeq" id="WP_160897811.1">
    <property type="nucleotide sequence ID" value="NZ_WMEX01000001.1"/>
</dbReference>
<reference evidence="2 3" key="1">
    <citation type="submission" date="2019-11" db="EMBL/GenBank/DDBJ databases">
        <title>Genome sequences of 17 halophilic strains isolated from different environments.</title>
        <authorList>
            <person name="Furrow R.E."/>
        </authorList>
    </citation>
    <scope>NUCLEOTIDE SEQUENCE [LARGE SCALE GENOMIC DNA]</scope>
    <source>
        <strain evidence="2 3">22507_15_FS</strain>
    </source>
</reference>
<evidence type="ECO:0000313" key="2">
    <source>
        <dbReference type="EMBL" id="MYL25327.1"/>
    </source>
</evidence>
<keyword evidence="1" id="KW-0472">Membrane</keyword>
<dbReference type="GO" id="GO:0003834">
    <property type="term" value="F:beta-carotene 15,15'-dioxygenase activity"/>
    <property type="evidence" value="ECO:0007669"/>
    <property type="project" value="UniProtKB-EC"/>
</dbReference>
<feature type="transmembrane region" description="Helical" evidence="1">
    <location>
        <begin position="24"/>
        <end position="43"/>
    </location>
</feature>
<comment type="similarity">
    <text evidence="1">Belongs to the Brp/Blh beta-carotene diooxygenase family.</text>
</comment>